<evidence type="ECO:0000313" key="1">
    <source>
        <dbReference type="EMBL" id="GAI26936.1"/>
    </source>
</evidence>
<name>X1N9R1_9ZZZZ</name>
<gene>
    <name evidence="1" type="ORF">S06H3_26174</name>
</gene>
<comment type="caution">
    <text evidence="1">The sequence shown here is derived from an EMBL/GenBank/DDBJ whole genome shotgun (WGS) entry which is preliminary data.</text>
</comment>
<sequence length="41" mass="4899">MKASVYYWTEVFSEALLGKTPTRDIFDRYYYKILEVEGDAE</sequence>
<dbReference type="AlphaFoldDB" id="X1N9R1"/>
<accession>X1N9R1</accession>
<feature type="non-terminal residue" evidence="1">
    <location>
        <position position="41"/>
    </location>
</feature>
<protein>
    <submittedName>
        <fullName evidence="1">Uncharacterized protein</fullName>
    </submittedName>
</protein>
<reference evidence="1" key="1">
    <citation type="journal article" date="2014" name="Front. Microbiol.">
        <title>High frequency of phylogenetically diverse reductive dehalogenase-homologous genes in deep subseafloor sedimentary metagenomes.</title>
        <authorList>
            <person name="Kawai M."/>
            <person name="Futagami T."/>
            <person name="Toyoda A."/>
            <person name="Takaki Y."/>
            <person name="Nishi S."/>
            <person name="Hori S."/>
            <person name="Arai W."/>
            <person name="Tsubouchi T."/>
            <person name="Morono Y."/>
            <person name="Uchiyama I."/>
            <person name="Ito T."/>
            <person name="Fujiyama A."/>
            <person name="Inagaki F."/>
            <person name="Takami H."/>
        </authorList>
    </citation>
    <scope>NUCLEOTIDE SEQUENCE</scope>
    <source>
        <strain evidence="1">Expedition CK06-06</strain>
    </source>
</reference>
<proteinExistence type="predicted"/>
<dbReference type="EMBL" id="BARV01015104">
    <property type="protein sequence ID" value="GAI26936.1"/>
    <property type="molecule type" value="Genomic_DNA"/>
</dbReference>
<organism evidence="1">
    <name type="scientific">marine sediment metagenome</name>
    <dbReference type="NCBI Taxonomy" id="412755"/>
    <lineage>
        <taxon>unclassified sequences</taxon>
        <taxon>metagenomes</taxon>
        <taxon>ecological metagenomes</taxon>
    </lineage>
</organism>